<evidence type="ECO:0000313" key="7">
    <source>
        <dbReference type="Proteomes" id="UP000295793"/>
    </source>
</evidence>
<dbReference type="PANTHER" id="PTHR35008">
    <property type="entry name" value="BLL4482 PROTEIN-RELATED"/>
    <property type="match status" value="1"/>
</dbReference>
<dbReference type="SUPFAM" id="SSF46626">
    <property type="entry name" value="Cytochrome c"/>
    <property type="match status" value="2"/>
</dbReference>
<dbReference type="PROSITE" id="PS51007">
    <property type="entry name" value="CYTC"/>
    <property type="match status" value="2"/>
</dbReference>
<dbReference type="InterPro" id="IPR009056">
    <property type="entry name" value="Cyt_c-like_dom"/>
</dbReference>
<sequence length="294" mass="31197">MRSAWGVFALFIATGAAFLIWMFMPIQASQPAITLTGDPARGAYLARMSGCIACHTNEEKASGILAGGAALESPFGVFAAPNITLSPEHGLGRWSIDDFATAVRQGISPQGRPYYPAFPYQFYSGFSDQDIADLWSVLPRVPVVDAPDPATDIRFPFSIRAGLKPWQRLFGAPVAASPVSGQSADYNRGRFIVEGPAHCAACHTPRNMAGALKTQSWFAGTTLLPGGENAPAIDARSLSANGWTVADLAYALQTGITPQGDVLGGSMAEVILGGTQFLTEEDRRAMAIYLLAEP</sequence>
<evidence type="ECO:0000259" key="5">
    <source>
        <dbReference type="PROSITE" id="PS51007"/>
    </source>
</evidence>
<evidence type="ECO:0000256" key="3">
    <source>
        <dbReference type="ARBA" id="ARBA00023004"/>
    </source>
</evidence>
<dbReference type="GO" id="GO:0046872">
    <property type="term" value="F:metal ion binding"/>
    <property type="evidence" value="ECO:0007669"/>
    <property type="project" value="UniProtKB-KW"/>
</dbReference>
<dbReference type="Proteomes" id="UP000295793">
    <property type="component" value="Unassembled WGS sequence"/>
</dbReference>
<keyword evidence="2 4" id="KW-0479">Metal-binding</keyword>
<evidence type="ECO:0000256" key="2">
    <source>
        <dbReference type="ARBA" id="ARBA00022723"/>
    </source>
</evidence>
<dbReference type="OrthoDB" id="6073217at2"/>
<feature type="domain" description="Cytochrome c" evidence="5">
    <location>
        <begin position="37"/>
        <end position="142"/>
    </location>
</feature>
<dbReference type="EMBL" id="SLZR01000022">
    <property type="protein sequence ID" value="TCS36765.1"/>
    <property type="molecule type" value="Genomic_DNA"/>
</dbReference>
<name>A0A4R3HX66_9GAMM</name>
<organism evidence="6 7">
    <name type="scientific">Reinekea marinisedimentorum</name>
    <dbReference type="NCBI Taxonomy" id="230495"/>
    <lineage>
        <taxon>Bacteria</taxon>
        <taxon>Pseudomonadati</taxon>
        <taxon>Pseudomonadota</taxon>
        <taxon>Gammaproteobacteria</taxon>
        <taxon>Oceanospirillales</taxon>
        <taxon>Saccharospirillaceae</taxon>
        <taxon>Reinekea</taxon>
    </lineage>
</organism>
<keyword evidence="3 4" id="KW-0408">Iron</keyword>
<keyword evidence="7" id="KW-1185">Reference proteome</keyword>
<protein>
    <submittedName>
        <fullName evidence="6">Mono/diheme cytochrome c family protein</fullName>
    </submittedName>
</protein>
<keyword evidence="1 4" id="KW-0349">Heme</keyword>
<dbReference type="InterPro" id="IPR036909">
    <property type="entry name" value="Cyt_c-like_dom_sf"/>
</dbReference>
<accession>A0A4R3HX66</accession>
<proteinExistence type="predicted"/>
<dbReference type="InterPro" id="IPR051459">
    <property type="entry name" value="Cytochrome_c-type_DH"/>
</dbReference>
<dbReference type="RefSeq" id="WP_132703677.1">
    <property type="nucleotide sequence ID" value="NZ_SLZR01000022.1"/>
</dbReference>
<dbReference type="GO" id="GO:0009055">
    <property type="term" value="F:electron transfer activity"/>
    <property type="evidence" value="ECO:0007669"/>
    <property type="project" value="InterPro"/>
</dbReference>
<comment type="caution">
    <text evidence="6">The sequence shown here is derived from an EMBL/GenBank/DDBJ whole genome shotgun (WGS) entry which is preliminary data.</text>
</comment>
<evidence type="ECO:0000313" key="6">
    <source>
        <dbReference type="EMBL" id="TCS36765.1"/>
    </source>
</evidence>
<dbReference type="PANTHER" id="PTHR35008:SF8">
    <property type="entry name" value="ALCOHOL DEHYDROGENASE CYTOCHROME C SUBUNIT"/>
    <property type="match status" value="1"/>
</dbReference>
<dbReference type="AlphaFoldDB" id="A0A4R3HX66"/>
<reference evidence="6 7" key="1">
    <citation type="submission" date="2019-03" db="EMBL/GenBank/DDBJ databases">
        <title>Genomic Encyclopedia of Archaeal and Bacterial Type Strains, Phase II (KMG-II): from individual species to whole genera.</title>
        <authorList>
            <person name="Goeker M."/>
        </authorList>
    </citation>
    <scope>NUCLEOTIDE SEQUENCE [LARGE SCALE GENOMIC DNA]</scope>
    <source>
        <strain evidence="6 7">DSM 15388</strain>
    </source>
</reference>
<gene>
    <name evidence="6" type="ORF">BCF53_12239</name>
</gene>
<evidence type="ECO:0000256" key="4">
    <source>
        <dbReference type="PROSITE-ProRule" id="PRU00433"/>
    </source>
</evidence>
<evidence type="ECO:0000256" key="1">
    <source>
        <dbReference type="ARBA" id="ARBA00022617"/>
    </source>
</evidence>
<dbReference type="GO" id="GO:0020037">
    <property type="term" value="F:heme binding"/>
    <property type="evidence" value="ECO:0007669"/>
    <property type="project" value="InterPro"/>
</dbReference>
<feature type="domain" description="Cytochrome c" evidence="5">
    <location>
        <begin position="184"/>
        <end position="294"/>
    </location>
</feature>
<dbReference type="Gene3D" id="1.10.760.10">
    <property type="entry name" value="Cytochrome c-like domain"/>
    <property type="match status" value="1"/>
</dbReference>